<gene>
    <name evidence="2" type="ORF">PG991_006193</name>
</gene>
<evidence type="ECO:0000313" key="2">
    <source>
        <dbReference type="EMBL" id="KAK8029137.1"/>
    </source>
</evidence>
<dbReference type="EMBL" id="JAQQWI010000007">
    <property type="protein sequence ID" value="KAK8029137.1"/>
    <property type="molecule type" value="Genomic_DNA"/>
</dbReference>
<accession>A0ABR1SBB2</accession>
<organism evidence="2 3">
    <name type="scientific">Apiospora marii</name>
    <dbReference type="NCBI Taxonomy" id="335849"/>
    <lineage>
        <taxon>Eukaryota</taxon>
        <taxon>Fungi</taxon>
        <taxon>Dikarya</taxon>
        <taxon>Ascomycota</taxon>
        <taxon>Pezizomycotina</taxon>
        <taxon>Sordariomycetes</taxon>
        <taxon>Xylariomycetidae</taxon>
        <taxon>Amphisphaeriales</taxon>
        <taxon>Apiosporaceae</taxon>
        <taxon>Apiospora</taxon>
    </lineage>
</organism>
<evidence type="ECO:0000313" key="3">
    <source>
        <dbReference type="Proteomes" id="UP001396898"/>
    </source>
</evidence>
<evidence type="ECO:0000256" key="1">
    <source>
        <dbReference type="SAM" id="MobiDB-lite"/>
    </source>
</evidence>
<feature type="compositionally biased region" description="Polar residues" evidence="1">
    <location>
        <begin position="1"/>
        <end position="10"/>
    </location>
</feature>
<dbReference type="Proteomes" id="UP001396898">
    <property type="component" value="Unassembled WGS sequence"/>
</dbReference>
<comment type="caution">
    <text evidence="2">The sequence shown here is derived from an EMBL/GenBank/DDBJ whole genome shotgun (WGS) entry which is preliminary data.</text>
</comment>
<feature type="compositionally biased region" description="Low complexity" evidence="1">
    <location>
        <begin position="41"/>
        <end position="51"/>
    </location>
</feature>
<sequence>MPTVSSTMAPNSLAGLPTTAPSNPLPTSPGSTIVGQPSPSPTAVSTPITTTTGGGGSRHITSATDDSGKLIRGLAPGEKCTADSECLAPNFCYTETHAPASTTCCGPGNWGCPGASCGSHDDCLDPFPCHTPAPGSGATCCGYPPWTVYGGASCWSTYPATITKAV</sequence>
<name>A0ABR1SBB2_9PEZI</name>
<reference evidence="2 3" key="1">
    <citation type="submission" date="2023-01" db="EMBL/GenBank/DDBJ databases">
        <title>Analysis of 21 Apiospora genomes using comparative genomics revels a genus with tremendous synthesis potential of carbohydrate active enzymes and secondary metabolites.</title>
        <authorList>
            <person name="Sorensen T."/>
        </authorList>
    </citation>
    <scope>NUCLEOTIDE SEQUENCE [LARGE SCALE GENOMIC DNA]</scope>
    <source>
        <strain evidence="2 3">CBS 20057</strain>
    </source>
</reference>
<keyword evidence="3" id="KW-1185">Reference proteome</keyword>
<feature type="region of interest" description="Disordered" evidence="1">
    <location>
        <begin position="1"/>
        <end position="69"/>
    </location>
</feature>
<protein>
    <submittedName>
        <fullName evidence="2">Uncharacterized protein</fullName>
    </submittedName>
</protein>
<proteinExistence type="predicted"/>